<dbReference type="SUPFAM" id="SSF52540">
    <property type="entry name" value="P-loop containing nucleoside triphosphate hydrolases"/>
    <property type="match status" value="1"/>
</dbReference>
<dbReference type="GO" id="GO:0006302">
    <property type="term" value="P:double-strand break repair"/>
    <property type="evidence" value="ECO:0007669"/>
    <property type="project" value="TreeGrafter"/>
</dbReference>
<dbReference type="PANTHER" id="PTHR30580:SF1">
    <property type="entry name" value="COMF OPERON PROTEIN 1"/>
    <property type="match status" value="1"/>
</dbReference>
<sequence length="241" mass="27089">MACTALYFWTGPEPVYQEQEDPCAWEGELTPTQTKAATEIEKTITKSNEELLVWAVCGAGKTEMLFPGITTAIKQGKRICLATPRADVVRELLPRFQLAFPNTTTAALYGGVEDKQPDAQFIIATTHQLLRYAHAFDVIIIDEVDAFPFHADPSLPYVAERSAKPNATTIYLTATPRKALKNDPNNKNSELSLFPFAFMVSHYLFLNYNLLSRCKRHFKLTSYQVLFGNGSSNVRILLDKY</sequence>
<organism evidence="5 6">
    <name type="scientific">Paraliobacillus quinghaiensis</name>
    <dbReference type="NCBI Taxonomy" id="470815"/>
    <lineage>
        <taxon>Bacteria</taxon>
        <taxon>Bacillati</taxon>
        <taxon>Bacillota</taxon>
        <taxon>Bacilli</taxon>
        <taxon>Bacillales</taxon>
        <taxon>Bacillaceae</taxon>
        <taxon>Paraliobacillus</taxon>
    </lineage>
</organism>
<dbReference type="GO" id="GO:0003677">
    <property type="term" value="F:DNA binding"/>
    <property type="evidence" value="ECO:0007669"/>
    <property type="project" value="UniProtKB-KW"/>
</dbReference>
<reference evidence="5" key="2">
    <citation type="submission" date="2020-09" db="EMBL/GenBank/DDBJ databases">
        <authorList>
            <person name="Sun Q."/>
            <person name="Zhou Y."/>
        </authorList>
    </citation>
    <scope>NUCLEOTIDE SEQUENCE</scope>
    <source>
        <strain evidence="5">CGMCC 1.6333</strain>
    </source>
</reference>
<dbReference type="AlphaFoldDB" id="A0A917WWI5"/>
<dbReference type="InterPro" id="IPR006935">
    <property type="entry name" value="Helicase/UvrB_N"/>
</dbReference>
<evidence type="ECO:0000256" key="1">
    <source>
        <dbReference type="ARBA" id="ARBA00022741"/>
    </source>
</evidence>
<dbReference type="Pfam" id="PF04851">
    <property type="entry name" value="ResIII"/>
    <property type="match status" value="1"/>
</dbReference>
<accession>A0A917WWI5</accession>
<protein>
    <recommendedName>
        <fullName evidence="4">Helicase ATP-binding domain-containing protein</fullName>
    </recommendedName>
</protein>
<dbReference type="GO" id="GO:0006270">
    <property type="term" value="P:DNA replication initiation"/>
    <property type="evidence" value="ECO:0007669"/>
    <property type="project" value="TreeGrafter"/>
</dbReference>
<proteinExistence type="predicted"/>
<dbReference type="RefSeq" id="WP_229666714.1">
    <property type="nucleotide sequence ID" value="NZ_BMLG01000012.1"/>
</dbReference>
<evidence type="ECO:0000259" key="4">
    <source>
        <dbReference type="PROSITE" id="PS51192"/>
    </source>
</evidence>
<dbReference type="GO" id="GO:0043138">
    <property type="term" value="F:3'-5' DNA helicase activity"/>
    <property type="evidence" value="ECO:0007669"/>
    <property type="project" value="TreeGrafter"/>
</dbReference>
<name>A0A917WWI5_9BACI</name>
<dbReference type="GO" id="GO:0016787">
    <property type="term" value="F:hydrolase activity"/>
    <property type="evidence" value="ECO:0007669"/>
    <property type="project" value="InterPro"/>
</dbReference>
<dbReference type="EMBL" id="BMLG01000012">
    <property type="protein sequence ID" value="GGM35476.1"/>
    <property type="molecule type" value="Genomic_DNA"/>
</dbReference>
<reference evidence="5" key="1">
    <citation type="journal article" date="2014" name="Int. J. Syst. Evol. Microbiol.">
        <title>Complete genome sequence of Corynebacterium casei LMG S-19264T (=DSM 44701T), isolated from a smear-ripened cheese.</title>
        <authorList>
            <consortium name="US DOE Joint Genome Institute (JGI-PGF)"/>
            <person name="Walter F."/>
            <person name="Albersmeier A."/>
            <person name="Kalinowski J."/>
            <person name="Ruckert C."/>
        </authorList>
    </citation>
    <scope>NUCLEOTIDE SEQUENCE</scope>
    <source>
        <strain evidence="5">CGMCC 1.6333</strain>
    </source>
</reference>
<comment type="caution">
    <text evidence="5">The sequence shown here is derived from an EMBL/GenBank/DDBJ whole genome shotgun (WGS) entry which is preliminary data.</text>
</comment>
<feature type="domain" description="Helicase ATP-binding" evidence="4">
    <location>
        <begin position="42"/>
        <end position="194"/>
    </location>
</feature>
<keyword evidence="3" id="KW-0238">DNA-binding</keyword>
<dbReference type="Gene3D" id="3.40.50.300">
    <property type="entry name" value="P-loop containing nucleotide triphosphate hydrolases"/>
    <property type="match status" value="1"/>
</dbReference>
<dbReference type="PROSITE" id="PS51192">
    <property type="entry name" value="HELICASE_ATP_BIND_1"/>
    <property type="match status" value="1"/>
</dbReference>
<evidence type="ECO:0000313" key="5">
    <source>
        <dbReference type="EMBL" id="GGM35476.1"/>
    </source>
</evidence>
<dbReference type="PANTHER" id="PTHR30580">
    <property type="entry name" value="PRIMOSOMAL PROTEIN N"/>
    <property type="match status" value="1"/>
</dbReference>
<keyword evidence="6" id="KW-1185">Reference proteome</keyword>
<gene>
    <name evidence="5" type="ORF">GCM10011351_21990</name>
</gene>
<dbReference type="InterPro" id="IPR014001">
    <property type="entry name" value="Helicase_ATP-bd"/>
</dbReference>
<dbReference type="GO" id="GO:0005524">
    <property type="term" value="F:ATP binding"/>
    <property type="evidence" value="ECO:0007669"/>
    <property type="project" value="UniProtKB-KW"/>
</dbReference>
<keyword evidence="2" id="KW-0067">ATP-binding</keyword>
<evidence type="ECO:0000256" key="2">
    <source>
        <dbReference type="ARBA" id="ARBA00022840"/>
    </source>
</evidence>
<evidence type="ECO:0000313" key="6">
    <source>
        <dbReference type="Proteomes" id="UP000618460"/>
    </source>
</evidence>
<keyword evidence="1" id="KW-0547">Nucleotide-binding</keyword>
<dbReference type="SMART" id="SM00487">
    <property type="entry name" value="DEXDc"/>
    <property type="match status" value="1"/>
</dbReference>
<evidence type="ECO:0000256" key="3">
    <source>
        <dbReference type="ARBA" id="ARBA00023125"/>
    </source>
</evidence>
<dbReference type="GO" id="GO:0006310">
    <property type="term" value="P:DNA recombination"/>
    <property type="evidence" value="ECO:0007669"/>
    <property type="project" value="TreeGrafter"/>
</dbReference>
<dbReference type="InterPro" id="IPR027417">
    <property type="entry name" value="P-loop_NTPase"/>
</dbReference>
<dbReference type="Proteomes" id="UP000618460">
    <property type="component" value="Unassembled WGS sequence"/>
</dbReference>